<feature type="region of interest" description="Disordered" evidence="1">
    <location>
        <begin position="1"/>
        <end position="20"/>
    </location>
</feature>
<protein>
    <submittedName>
        <fullName evidence="3">Uncharacterized protein LOC117565052</fullName>
    </submittedName>
</protein>
<dbReference type="AlphaFoldDB" id="A0A6P8W8C6"/>
<gene>
    <name evidence="3" type="primary">LOC117565052</name>
</gene>
<evidence type="ECO:0000313" key="3">
    <source>
        <dbReference type="RefSeq" id="XP_034099886.1"/>
    </source>
</evidence>
<evidence type="ECO:0000313" key="2">
    <source>
        <dbReference type="Proteomes" id="UP000515160"/>
    </source>
</evidence>
<dbReference type="Proteomes" id="UP000515160">
    <property type="component" value="Chromosome 2L"/>
</dbReference>
<keyword evidence="2" id="KW-1185">Reference proteome</keyword>
<organism evidence="2 3">
    <name type="scientific">Drosophila albomicans</name>
    <name type="common">Fruit fly</name>
    <dbReference type="NCBI Taxonomy" id="7291"/>
    <lineage>
        <taxon>Eukaryota</taxon>
        <taxon>Metazoa</taxon>
        <taxon>Ecdysozoa</taxon>
        <taxon>Arthropoda</taxon>
        <taxon>Hexapoda</taxon>
        <taxon>Insecta</taxon>
        <taxon>Pterygota</taxon>
        <taxon>Neoptera</taxon>
        <taxon>Endopterygota</taxon>
        <taxon>Diptera</taxon>
        <taxon>Brachycera</taxon>
        <taxon>Muscomorpha</taxon>
        <taxon>Ephydroidea</taxon>
        <taxon>Drosophilidae</taxon>
        <taxon>Drosophila</taxon>
    </lineage>
</organism>
<evidence type="ECO:0000256" key="1">
    <source>
        <dbReference type="SAM" id="MobiDB-lite"/>
    </source>
</evidence>
<feature type="region of interest" description="Disordered" evidence="1">
    <location>
        <begin position="422"/>
        <end position="449"/>
    </location>
</feature>
<name>A0A6P8W8C6_DROAB</name>
<dbReference type="GeneID" id="117565052"/>
<dbReference type="RefSeq" id="XP_034099886.1">
    <property type="nucleotide sequence ID" value="XM_034243995.2"/>
</dbReference>
<reference evidence="3" key="1">
    <citation type="submission" date="2025-08" db="UniProtKB">
        <authorList>
            <consortium name="RefSeq"/>
        </authorList>
    </citation>
    <scope>IDENTIFICATION</scope>
    <source>
        <strain evidence="3">15112-1751.03</strain>
        <tissue evidence="3">Whole Adult</tissue>
    </source>
</reference>
<sequence>MEEVEQEEEDLMLETETESDLSLTNKDINYEDYGITFPLPPHTDESICRDEFLQRLFVNCPLDERYSKSLTRQSKRSMSYRSRSTIGRGGNMEAFALMRLRAAAPIATSDDESVKSDKRLETRKMMSSQERRVIYKFILLRFQRAAVEYLSVRLKKRLEIIANVWTADTTEIPYNLFRWSESFFLHRTTVNHLYLDVLTMEKGSTELNCSKFATDVNEIIGILDVIREDVREDRDYCKSSLKLMEDMNFEVHATWIKELEMLRGEKERYERDSIVRPRSDSQTHVSLRFAPDDLSEALLPIERRYRLNWLRSAGDQHLMRIEGKEKALQDELDKLKLLIRENGTACDSREFVYQLEIEKYRVAIATWEEKLEIGMEQLELKGNITRNLLGKAKDDLKFYRERVEMFKQRVAEVLLLEEMEEEEERNGLRKGYSVKLASPPKNRKSKKRK</sequence>
<dbReference type="OrthoDB" id="7914571at2759"/>
<feature type="compositionally biased region" description="Acidic residues" evidence="1">
    <location>
        <begin position="1"/>
        <end position="19"/>
    </location>
</feature>
<accession>A0A6P8W8C6</accession>
<proteinExistence type="predicted"/>